<dbReference type="CDD" id="cd01902">
    <property type="entry name" value="Ntn_CGH"/>
    <property type="match status" value="1"/>
</dbReference>
<organism evidence="4 5">
    <name type="scientific">Amorphus orientalis</name>
    <dbReference type="NCBI Taxonomy" id="649198"/>
    <lineage>
        <taxon>Bacteria</taxon>
        <taxon>Pseudomonadati</taxon>
        <taxon>Pseudomonadota</taxon>
        <taxon>Alphaproteobacteria</taxon>
        <taxon>Hyphomicrobiales</taxon>
        <taxon>Amorphaceae</taxon>
        <taxon>Amorphus</taxon>
    </lineage>
</organism>
<accession>A0AAE3VP80</accession>
<dbReference type="Gene3D" id="3.60.60.10">
    <property type="entry name" value="Penicillin V Acylase, Chain A"/>
    <property type="match status" value="1"/>
</dbReference>
<dbReference type="EMBL" id="JAUSUL010000002">
    <property type="protein sequence ID" value="MDQ0316269.1"/>
    <property type="molecule type" value="Genomic_DNA"/>
</dbReference>
<comment type="caution">
    <text evidence="4">The sequence shown here is derived from an EMBL/GenBank/DDBJ whole genome shotgun (WGS) entry which is preliminary data.</text>
</comment>
<evidence type="ECO:0000256" key="2">
    <source>
        <dbReference type="ARBA" id="ARBA00022801"/>
    </source>
</evidence>
<reference evidence="4" key="1">
    <citation type="submission" date="2023-07" db="EMBL/GenBank/DDBJ databases">
        <title>Genomic Encyclopedia of Type Strains, Phase IV (KMG-IV): sequencing the most valuable type-strain genomes for metagenomic binning, comparative biology and taxonomic classification.</title>
        <authorList>
            <person name="Goeker M."/>
        </authorList>
    </citation>
    <scope>NUCLEOTIDE SEQUENCE</scope>
    <source>
        <strain evidence="4">DSM 21202</strain>
    </source>
</reference>
<evidence type="ECO:0000313" key="4">
    <source>
        <dbReference type="EMBL" id="MDQ0316269.1"/>
    </source>
</evidence>
<comment type="similarity">
    <text evidence="1">Belongs to the peptidase C59 family.</text>
</comment>
<dbReference type="RefSeq" id="WP_306886098.1">
    <property type="nucleotide sequence ID" value="NZ_JAUSUL010000002.1"/>
</dbReference>
<dbReference type="InterPro" id="IPR052193">
    <property type="entry name" value="Peptidase_C59"/>
</dbReference>
<keyword evidence="2 4" id="KW-0378">Hydrolase</keyword>
<dbReference type="GO" id="GO:0045302">
    <property type="term" value="F:choloylglycine hydrolase activity"/>
    <property type="evidence" value="ECO:0007669"/>
    <property type="project" value="UniProtKB-EC"/>
</dbReference>
<protein>
    <submittedName>
        <fullName evidence="4">Choloylglycine hydrolase</fullName>
        <ecNumber evidence="4">3.5.1.24</ecNumber>
    </submittedName>
</protein>
<gene>
    <name evidence="4" type="ORF">J2S73_002726</name>
</gene>
<dbReference type="Pfam" id="PF02275">
    <property type="entry name" value="CBAH"/>
    <property type="match status" value="1"/>
</dbReference>
<evidence type="ECO:0000256" key="1">
    <source>
        <dbReference type="ARBA" id="ARBA00006625"/>
    </source>
</evidence>
<dbReference type="PANTHER" id="PTHR35527:SF2">
    <property type="entry name" value="HYDROLASE"/>
    <property type="match status" value="1"/>
</dbReference>
<keyword evidence="5" id="KW-1185">Reference proteome</keyword>
<dbReference type="AlphaFoldDB" id="A0AAE3VP80"/>
<feature type="domain" description="Choloylglycine hydrolase/NAAA C-terminal" evidence="3">
    <location>
        <begin position="2"/>
        <end position="289"/>
    </location>
</feature>
<name>A0AAE3VP80_9HYPH</name>
<evidence type="ECO:0000259" key="3">
    <source>
        <dbReference type="Pfam" id="PF02275"/>
    </source>
</evidence>
<dbReference type="EC" id="3.5.1.24" evidence="4"/>
<sequence length="325" mass="35108">MCTRILYETGSGSYITGRSMDWSDVEMPTDLWAFPRGMKRDGGTGPGTVEWTSAHGSVVLSVYGLATTDGINEAGLAGNLLYLVESDFGDASDRGKPTMSVGAWLQYTLDSFATVAEAVGAMADDPITMITANAPNGKPATVHLALSDASGDSAIFEFVGGRLTVHHGRDYRVMTNSPTYDQQLAINAYWDLIGGQHFLPGTINAADRFARASYNLKSSPKYTDRRAALAAVFSQMRAISTPLGMNDPEKPNISSTLWRTVIEHDARRYYFDSVINPAVLWVDVDKLDLSPGASARTLRLNDPADEGGDITARLSPAEPFPFLVP</sequence>
<dbReference type="SUPFAM" id="SSF56235">
    <property type="entry name" value="N-terminal nucleophile aminohydrolases (Ntn hydrolases)"/>
    <property type="match status" value="1"/>
</dbReference>
<dbReference type="Proteomes" id="UP001229244">
    <property type="component" value="Unassembled WGS sequence"/>
</dbReference>
<dbReference type="InterPro" id="IPR029132">
    <property type="entry name" value="CBAH/NAAA_C"/>
</dbReference>
<dbReference type="PANTHER" id="PTHR35527">
    <property type="entry name" value="CHOLOYLGLYCINE HYDROLASE"/>
    <property type="match status" value="1"/>
</dbReference>
<dbReference type="InterPro" id="IPR029055">
    <property type="entry name" value="Ntn_hydrolases_N"/>
</dbReference>
<evidence type="ECO:0000313" key="5">
    <source>
        <dbReference type="Proteomes" id="UP001229244"/>
    </source>
</evidence>
<proteinExistence type="inferred from homology"/>